<gene>
    <name evidence="2" type="primary">Nfu_g_1_011178</name>
</gene>
<feature type="non-terminal residue" evidence="2">
    <location>
        <position position="50"/>
    </location>
</feature>
<evidence type="ECO:0000256" key="1">
    <source>
        <dbReference type="SAM" id="Phobius"/>
    </source>
</evidence>
<reference evidence="2" key="1">
    <citation type="submission" date="2016-05" db="EMBL/GenBank/DDBJ databases">
        <authorList>
            <person name="Lavstsen T."/>
            <person name="Jespersen J.S."/>
        </authorList>
    </citation>
    <scope>NUCLEOTIDE SEQUENCE</scope>
    <source>
        <tissue evidence="2">Brain</tissue>
    </source>
</reference>
<dbReference type="EMBL" id="HAEA01002584">
    <property type="protein sequence ID" value="SBQ31064.1"/>
    <property type="molecule type" value="Transcribed_RNA"/>
</dbReference>
<keyword evidence="1" id="KW-1133">Transmembrane helix</keyword>
<proteinExistence type="predicted"/>
<protein>
    <submittedName>
        <fullName evidence="2">Uncharacterized protein</fullName>
    </submittedName>
</protein>
<name>A0A1A8DDS4_NOTKA</name>
<reference evidence="2" key="2">
    <citation type="submission" date="2016-06" db="EMBL/GenBank/DDBJ databases">
        <title>The genome of a short-lived fish provides insights into sex chromosome evolution and the genetic control of aging.</title>
        <authorList>
            <person name="Reichwald K."/>
            <person name="Felder M."/>
            <person name="Petzold A."/>
            <person name="Koch P."/>
            <person name="Groth M."/>
            <person name="Platzer M."/>
        </authorList>
    </citation>
    <scope>NUCLEOTIDE SEQUENCE</scope>
    <source>
        <tissue evidence="2">Brain</tissue>
    </source>
</reference>
<feature type="non-terminal residue" evidence="2">
    <location>
        <position position="1"/>
    </location>
</feature>
<feature type="transmembrane region" description="Helical" evidence="1">
    <location>
        <begin position="26"/>
        <end position="49"/>
    </location>
</feature>
<organism evidence="2">
    <name type="scientific">Nothobranchius kadleci</name>
    <name type="common">African annual killifish</name>
    <dbReference type="NCBI Taxonomy" id="1051664"/>
    <lineage>
        <taxon>Eukaryota</taxon>
        <taxon>Metazoa</taxon>
        <taxon>Chordata</taxon>
        <taxon>Craniata</taxon>
        <taxon>Vertebrata</taxon>
        <taxon>Euteleostomi</taxon>
        <taxon>Actinopterygii</taxon>
        <taxon>Neopterygii</taxon>
        <taxon>Teleostei</taxon>
        <taxon>Neoteleostei</taxon>
        <taxon>Acanthomorphata</taxon>
        <taxon>Ovalentaria</taxon>
        <taxon>Atherinomorphae</taxon>
        <taxon>Cyprinodontiformes</taxon>
        <taxon>Nothobranchiidae</taxon>
        <taxon>Nothobranchius</taxon>
    </lineage>
</organism>
<accession>A0A1A8DDS4</accession>
<keyword evidence="1" id="KW-0812">Transmembrane</keyword>
<evidence type="ECO:0000313" key="2">
    <source>
        <dbReference type="EMBL" id="SBQ31064.1"/>
    </source>
</evidence>
<sequence length="50" mass="6050">LFTCVAVFTKKMEIKTFLKWRAAETYVYFFILIISILINCIIFIVFYIYV</sequence>
<dbReference type="AlphaFoldDB" id="A0A1A8DDS4"/>
<keyword evidence="1" id="KW-0472">Membrane</keyword>